<dbReference type="SUPFAM" id="SSF48452">
    <property type="entry name" value="TPR-like"/>
    <property type="match status" value="1"/>
</dbReference>
<dbReference type="InterPro" id="IPR019734">
    <property type="entry name" value="TPR_rpt"/>
</dbReference>
<evidence type="ECO:0000256" key="1">
    <source>
        <dbReference type="PROSITE-ProRule" id="PRU00339"/>
    </source>
</evidence>
<dbReference type="Gene3D" id="1.25.40.10">
    <property type="entry name" value="Tetratricopeptide repeat domain"/>
    <property type="match status" value="1"/>
</dbReference>
<dbReference type="PANTHER" id="PTHR23082:SF0">
    <property type="entry name" value="GENERAL TRANSCRIPTION FACTOR 3C POLYPEPTIDE 3"/>
    <property type="match status" value="1"/>
</dbReference>
<name>A0ABD2Q3T8_9PLAT</name>
<sequence length="448" mass="51852">MDRTAEAMLTLMPENIVNNEDLDPLYLKYIQGDMQFTELMKTVHSEKQTINSDSSSDSDIVYTDKKKTRRKRTRKSDSEDSEFEFSDEDFEKELNTLLDGDDVSTIAPTRRSAPSKIRLPKELAQYLSKAESLLNSNQHKEAEEICLNILDQVPGAPETYVVLAEIYYQQRDLRKSRDYLIKAANRKPSDFNTWLTVHRISLELKDDNAALHFLHTAVKASKYEPSIAEQLISQLRLKGHDKEAMKVKLYALRYQESSPPEEELKAKTEELYEYFMKTNDICFALKAKEAFYLHYPHAGTDESRNSYMSSVIEEERFDEAMRFATHCCGLTFYSHKKQPLQLFRARYSELKSKVALAVPATFAQSSSTSLYLKCLTAAVHFKLLQPVYGLLNDQINKLLNDSELMVQNLENLFLIINETIRMKEYHYTESLLHTLFAVPLFKQVSSRM</sequence>
<comment type="caution">
    <text evidence="3">The sequence shown here is derived from an EMBL/GenBank/DDBJ whole genome shotgun (WGS) entry which is preliminary data.</text>
</comment>
<accession>A0ABD2Q3T8</accession>
<dbReference type="SMART" id="SM00028">
    <property type="entry name" value="TPR"/>
    <property type="match status" value="2"/>
</dbReference>
<dbReference type="AlphaFoldDB" id="A0ABD2Q3T8"/>
<dbReference type="PANTHER" id="PTHR23082">
    <property type="entry name" value="TRANSCRIPTION INITIATION FACTOR IIIC TFIIIC , POLYPEPTIDE 3-RELATED"/>
    <property type="match status" value="1"/>
</dbReference>
<feature type="region of interest" description="Disordered" evidence="2">
    <location>
        <begin position="46"/>
        <end position="83"/>
    </location>
</feature>
<dbReference type="InterPro" id="IPR039340">
    <property type="entry name" value="Tfc4/TFIIIC-102/Sfc4"/>
</dbReference>
<dbReference type="Proteomes" id="UP001626550">
    <property type="component" value="Unassembled WGS sequence"/>
</dbReference>
<keyword evidence="4" id="KW-1185">Reference proteome</keyword>
<evidence type="ECO:0000313" key="3">
    <source>
        <dbReference type="EMBL" id="KAL3314229.1"/>
    </source>
</evidence>
<evidence type="ECO:0000256" key="2">
    <source>
        <dbReference type="SAM" id="MobiDB-lite"/>
    </source>
</evidence>
<evidence type="ECO:0000313" key="4">
    <source>
        <dbReference type="Proteomes" id="UP001626550"/>
    </source>
</evidence>
<dbReference type="PROSITE" id="PS50005">
    <property type="entry name" value="TPR"/>
    <property type="match status" value="1"/>
</dbReference>
<feature type="repeat" description="TPR" evidence="1">
    <location>
        <begin position="157"/>
        <end position="190"/>
    </location>
</feature>
<proteinExistence type="predicted"/>
<keyword evidence="1" id="KW-0802">TPR repeat</keyword>
<dbReference type="InterPro" id="IPR011990">
    <property type="entry name" value="TPR-like_helical_dom_sf"/>
</dbReference>
<dbReference type="EMBL" id="JBJKFK010001060">
    <property type="protein sequence ID" value="KAL3314229.1"/>
    <property type="molecule type" value="Genomic_DNA"/>
</dbReference>
<gene>
    <name evidence="3" type="primary">GTF3C3_1</name>
    <name evidence="3" type="ORF">Ciccas_007156</name>
</gene>
<reference evidence="3 4" key="1">
    <citation type="submission" date="2024-11" db="EMBL/GenBank/DDBJ databases">
        <title>Adaptive evolution of stress response genes in parasites aligns with host niche diversity.</title>
        <authorList>
            <person name="Hahn C."/>
            <person name="Resl P."/>
        </authorList>
    </citation>
    <scope>NUCLEOTIDE SEQUENCE [LARGE SCALE GENOMIC DNA]</scope>
    <source>
        <strain evidence="3">EGGRZ-B1_66</strain>
        <tissue evidence="3">Body</tissue>
    </source>
</reference>
<protein>
    <submittedName>
        <fullName evidence="3">General transcription factor IIIC, polypeptide 3</fullName>
    </submittedName>
</protein>
<organism evidence="3 4">
    <name type="scientific">Cichlidogyrus casuarinus</name>
    <dbReference type="NCBI Taxonomy" id="1844966"/>
    <lineage>
        <taxon>Eukaryota</taxon>
        <taxon>Metazoa</taxon>
        <taxon>Spiralia</taxon>
        <taxon>Lophotrochozoa</taxon>
        <taxon>Platyhelminthes</taxon>
        <taxon>Monogenea</taxon>
        <taxon>Monopisthocotylea</taxon>
        <taxon>Dactylogyridea</taxon>
        <taxon>Ancyrocephalidae</taxon>
        <taxon>Cichlidogyrus</taxon>
    </lineage>
</organism>